<evidence type="ECO:0000256" key="2">
    <source>
        <dbReference type="ARBA" id="ARBA00004922"/>
    </source>
</evidence>
<dbReference type="InterPro" id="IPR026051">
    <property type="entry name" value="ALG1-like"/>
</dbReference>
<protein>
    <submittedName>
        <fullName evidence="11">Uncharacterized protein</fullName>
    </submittedName>
</protein>
<evidence type="ECO:0000256" key="3">
    <source>
        <dbReference type="ARBA" id="ARBA00022676"/>
    </source>
</evidence>
<name>A0A1I7WR18_HETBA</name>
<keyword evidence="7 9" id="KW-1133">Transmembrane helix</keyword>
<dbReference type="PANTHER" id="PTHR13036:SF0">
    <property type="entry name" value="CHITOBIOSYLDIPHOSPHODOLICHOL BETA-MANNOSYLTRANSFERASE"/>
    <property type="match status" value="1"/>
</dbReference>
<reference evidence="11" key="1">
    <citation type="submission" date="2016-11" db="UniProtKB">
        <authorList>
            <consortium name="WormBaseParasite"/>
        </authorList>
    </citation>
    <scope>IDENTIFICATION</scope>
</reference>
<organism evidence="10 11">
    <name type="scientific">Heterorhabditis bacteriophora</name>
    <name type="common">Entomopathogenic nematode worm</name>
    <dbReference type="NCBI Taxonomy" id="37862"/>
    <lineage>
        <taxon>Eukaryota</taxon>
        <taxon>Metazoa</taxon>
        <taxon>Ecdysozoa</taxon>
        <taxon>Nematoda</taxon>
        <taxon>Chromadorea</taxon>
        <taxon>Rhabditida</taxon>
        <taxon>Rhabditina</taxon>
        <taxon>Rhabditomorpha</taxon>
        <taxon>Strongyloidea</taxon>
        <taxon>Heterorhabditidae</taxon>
        <taxon>Heterorhabditis</taxon>
    </lineage>
</organism>
<comment type="pathway">
    <text evidence="2">Protein modification; protein glycosylation.</text>
</comment>
<evidence type="ECO:0000313" key="10">
    <source>
        <dbReference type="Proteomes" id="UP000095283"/>
    </source>
</evidence>
<feature type="transmembrane region" description="Helical" evidence="9">
    <location>
        <begin position="169"/>
        <end position="189"/>
    </location>
</feature>
<evidence type="ECO:0000256" key="7">
    <source>
        <dbReference type="ARBA" id="ARBA00022989"/>
    </source>
</evidence>
<keyword evidence="4" id="KW-0808">Transferase</keyword>
<comment type="subcellular location">
    <subcellularLocation>
        <location evidence="1">Endoplasmic reticulum membrane</location>
        <topology evidence="1">Single-pass membrane protein</topology>
    </subcellularLocation>
</comment>
<evidence type="ECO:0000256" key="5">
    <source>
        <dbReference type="ARBA" id="ARBA00022692"/>
    </source>
</evidence>
<evidence type="ECO:0000256" key="6">
    <source>
        <dbReference type="ARBA" id="ARBA00022824"/>
    </source>
</evidence>
<evidence type="ECO:0000256" key="4">
    <source>
        <dbReference type="ARBA" id="ARBA00022679"/>
    </source>
</evidence>
<keyword evidence="6" id="KW-0256">Endoplasmic reticulum</keyword>
<dbReference type="PANTHER" id="PTHR13036">
    <property type="entry name" value="BETA1,4 MANNOSYLTRANSFERASE"/>
    <property type="match status" value="1"/>
</dbReference>
<evidence type="ECO:0000256" key="8">
    <source>
        <dbReference type="ARBA" id="ARBA00023136"/>
    </source>
</evidence>
<evidence type="ECO:0000313" key="11">
    <source>
        <dbReference type="WBParaSite" id="Hba_07583"/>
    </source>
</evidence>
<evidence type="ECO:0000256" key="1">
    <source>
        <dbReference type="ARBA" id="ARBA00004389"/>
    </source>
</evidence>
<proteinExistence type="predicted"/>
<keyword evidence="5 9" id="KW-0812">Transmembrane</keyword>
<sequence length="192" mass="23116">MAQMEKNHYLKKLALERGLKRYFILWLLYNFLLYLLDDYFRIEKPPLLYQKRNDKPITMIKRRKKLSNTATRFTSRNRETNTVILRDDRPMIVISSTSWTPDEDFQILIDAAKKYNDVAIISRSTSIVINHPATNLPTILLIITGRGPMKDYYIEKMNRMKLERVEVRLLFFYNLNTSLLFYMMIFYNFDTF</sequence>
<dbReference type="GO" id="GO:0005789">
    <property type="term" value="C:endoplasmic reticulum membrane"/>
    <property type="evidence" value="ECO:0007669"/>
    <property type="project" value="UniProtKB-SubCell"/>
</dbReference>
<dbReference type="WBParaSite" id="Hba_07583">
    <property type="protein sequence ID" value="Hba_07583"/>
    <property type="gene ID" value="Hba_07583"/>
</dbReference>
<dbReference type="AlphaFoldDB" id="A0A1I7WR18"/>
<evidence type="ECO:0000256" key="9">
    <source>
        <dbReference type="SAM" id="Phobius"/>
    </source>
</evidence>
<dbReference type="Proteomes" id="UP000095283">
    <property type="component" value="Unplaced"/>
</dbReference>
<keyword evidence="3" id="KW-0328">Glycosyltransferase</keyword>
<keyword evidence="8 9" id="KW-0472">Membrane</keyword>
<dbReference type="GO" id="GO:0000030">
    <property type="term" value="F:mannosyltransferase activity"/>
    <property type="evidence" value="ECO:0007669"/>
    <property type="project" value="InterPro"/>
</dbReference>
<accession>A0A1I7WR18</accession>
<keyword evidence="10" id="KW-1185">Reference proteome</keyword>